<reference evidence="2" key="1">
    <citation type="journal article" date="2022" name="Int. J. Mol. Sci.">
        <title>Draft Genome of Tanacetum Coccineum: Genomic Comparison of Closely Related Tanacetum-Family Plants.</title>
        <authorList>
            <person name="Yamashiro T."/>
            <person name="Shiraishi A."/>
            <person name="Nakayama K."/>
            <person name="Satake H."/>
        </authorList>
    </citation>
    <scope>NUCLEOTIDE SEQUENCE</scope>
</reference>
<feature type="region of interest" description="Disordered" evidence="1">
    <location>
        <begin position="1"/>
        <end position="28"/>
    </location>
</feature>
<sequence length="163" mass="17175">MPSPPPAITTAGHLRPPPPPEKFSGGLFRSRTKTLLVTDYRIPITQSSHSPPPTHPLNTPPRIIIIRTPHRLLSSYRPTTASHTTHHHLLTHAKLPTATNLLGVAVGAVVVIAPRAPGVGLVRDSGLGCWVEAGQPGTIGGGVFVGVWDSGLSGWLSLLVCLV</sequence>
<keyword evidence="3" id="KW-1185">Reference proteome</keyword>
<name>A0ABQ5JDU8_9ASTR</name>
<accession>A0ABQ5JDU8</accession>
<evidence type="ECO:0000313" key="2">
    <source>
        <dbReference type="EMBL" id="GJU10725.1"/>
    </source>
</evidence>
<proteinExistence type="predicted"/>
<dbReference type="Proteomes" id="UP001151760">
    <property type="component" value="Unassembled WGS sequence"/>
</dbReference>
<gene>
    <name evidence="2" type="ORF">Tco_1133121</name>
</gene>
<evidence type="ECO:0000256" key="1">
    <source>
        <dbReference type="SAM" id="MobiDB-lite"/>
    </source>
</evidence>
<evidence type="ECO:0000313" key="3">
    <source>
        <dbReference type="Proteomes" id="UP001151760"/>
    </source>
</evidence>
<comment type="caution">
    <text evidence="2">The sequence shown here is derived from an EMBL/GenBank/DDBJ whole genome shotgun (WGS) entry which is preliminary data.</text>
</comment>
<protein>
    <submittedName>
        <fullName evidence="2">Uncharacterized protein</fullName>
    </submittedName>
</protein>
<reference evidence="2" key="2">
    <citation type="submission" date="2022-01" db="EMBL/GenBank/DDBJ databases">
        <authorList>
            <person name="Yamashiro T."/>
            <person name="Shiraishi A."/>
            <person name="Satake H."/>
            <person name="Nakayama K."/>
        </authorList>
    </citation>
    <scope>NUCLEOTIDE SEQUENCE</scope>
</reference>
<dbReference type="EMBL" id="BQNB010021855">
    <property type="protein sequence ID" value="GJU10725.1"/>
    <property type="molecule type" value="Genomic_DNA"/>
</dbReference>
<organism evidence="2 3">
    <name type="scientific">Tanacetum coccineum</name>
    <dbReference type="NCBI Taxonomy" id="301880"/>
    <lineage>
        <taxon>Eukaryota</taxon>
        <taxon>Viridiplantae</taxon>
        <taxon>Streptophyta</taxon>
        <taxon>Embryophyta</taxon>
        <taxon>Tracheophyta</taxon>
        <taxon>Spermatophyta</taxon>
        <taxon>Magnoliopsida</taxon>
        <taxon>eudicotyledons</taxon>
        <taxon>Gunneridae</taxon>
        <taxon>Pentapetalae</taxon>
        <taxon>asterids</taxon>
        <taxon>campanulids</taxon>
        <taxon>Asterales</taxon>
        <taxon>Asteraceae</taxon>
        <taxon>Asteroideae</taxon>
        <taxon>Anthemideae</taxon>
        <taxon>Anthemidinae</taxon>
        <taxon>Tanacetum</taxon>
    </lineage>
</organism>